<dbReference type="InterPro" id="IPR020835">
    <property type="entry name" value="Catalase_sf"/>
</dbReference>
<comment type="cofactor">
    <cofactor evidence="7">
        <name>heme</name>
        <dbReference type="ChEBI" id="CHEBI:30413"/>
    </cofactor>
</comment>
<evidence type="ECO:0000313" key="13">
    <source>
        <dbReference type="EMBL" id="AWT54676.1"/>
    </source>
</evidence>
<reference evidence="14" key="2">
    <citation type="submission" date="2018-03" db="EMBL/GenBank/DDBJ databases">
        <authorList>
            <person name="Derbyshire K."/>
            <person name="Gray T.A."/>
            <person name="Champion M."/>
        </authorList>
    </citation>
    <scope>NUCLEOTIDE SEQUENCE [LARGE SCALE GENOMIC DNA]</scope>
    <source>
        <strain evidence="14">MKD8</strain>
    </source>
</reference>
<feature type="region of interest" description="Disordered" evidence="10">
    <location>
        <begin position="341"/>
        <end position="362"/>
    </location>
</feature>
<keyword evidence="11" id="KW-0812">Transmembrane</keyword>
<evidence type="ECO:0000256" key="10">
    <source>
        <dbReference type="SAM" id="MobiDB-lite"/>
    </source>
</evidence>
<evidence type="ECO:0000256" key="9">
    <source>
        <dbReference type="PIRSR" id="PIRSR000296-2"/>
    </source>
</evidence>
<dbReference type="InterPro" id="IPR024168">
    <property type="entry name" value="Catalase_SrpA-type_pred"/>
</dbReference>
<keyword evidence="11" id="KW-1133">Transmembrane helix</keyword>
<dbReference type="GO" id="GO:0046872">
    <property type="term" value="F:metal ion binding"/>
    <property type="evidence" value="ECO:0007669"/>
    <property type="project" value="UniProtKB-KW"/>
</dbReference>
<feature type="compositionally biased region" description="Basic and acidic residues" evidence="10">
    <location>
        <begin position="353"/>
        <end position="362"/>
    </location>
</feature>
<dbReference type="EMBL" id="CP027541">
    <property type="protein sequence ID" value="AWT54676.1"/>
    <property type="molecule type" value="Genomic_DNA"/>
</dbReference>
<feature type="transmembrane region" description="Helical" evidence="11">
    <location>
        <begin position="17"/>
        <end position="38"/>
    </location>
</feature>
<dbReference type="PIRSF" id="PIRSF000296">
    <property type="entry name" value="SrpA"/>
    <property type="match status" value="1"/>
</dbReference>
<dbReference type="AlphaFoldDB" id="A0A2U9PSD3"/>
<name>A0A2U9PSD3_MYCSE</name>
<evidence type="ECO:0000256" key="1">
    <source>
        <dbReference type="ARBA" id="ARBA00005329"/>
    </source>
</evidence>
<comment type="similarity">
    <text evidence="1 7">Belongs to the catalase family.</text>
</comment>
<evidence type="ECO:0000256" key="6">
    <source>
        <dbReference type="ARBA" id="ARBA00023004"/>
    </source>
</evidence>
<accession>A0A2U9PSD3</accession>
<evidence type="ECO:0000256" key="8">
    <source>
        <dbReference type="PIRSR" id="PIRSR000296-1"/>
    </source>
</evidence>
<sequence length="362" mass="38664">MNAVPDNPKPVLNRRRVLLGAAAIGGFLAVDLGALLFATNTLGTQRLTPRAILEALAPPGGRPRGYRANHAKGVAVSGYFDSNGNGQEISRAAGFAPGRTPVIGRFSFGGSDPHVADDPSLARGLGLAFGFPSGQQWRTAMLSLPVFPDKTPEGFYERTLAGKPLPSTGKPDPDAMPKYLAAHPETKAALDIIKAAKPSPGFADSTFRSLMAFYFVDDKGVRTPVRWSLEPMQAALPAGTGDDRLFDALVRQMRSGPVRWRLLLTVGEQQDPVTDATVPWPADRRVIDAGTLTLDTVETDGPGNGRDINFDPLVLPDGIEPSEDPMLSARSAAYAASYRLRTSETPSIPPEVQVDKVEEVAQ</sequence>
<dbReference type="SUPFAM" id="SSF56634">
    <property type="entry name" value="Heme-dependent catalase-like"/>
    <property type="match status" value="1"/>
</dbReference>
<evidence type="ECO:0000256" key="2">
    <source>
        <dbReference type="ARBA" id="ARBA00022559"/>
    </source>
</evidence>
<keyword evidence="11" id="KW-0472">Membrane</keyword>
<dbReference type="Gene3D" id="2.40.180.10">
    <property type="entry name" value="Catalase core domain"/>
    <property type="match status" value="1"/>
</dbReference>
<evidence type="ECO:0000256" key="5">
    <source>
        <dbReference type="ARBA" id="ARBA00023002"/>
    </source>
</evidence>
<dbReference type="SMART" id="SM01060">
    <property type="entry name" value="Catalase"/>
    <property type="match status" value="1"/>
</dbReference>
<dbReference type="GO" id="GO:0004096">
    <property type="term" value="F:catalase activity"/>
    <property type="evidence" value="ECO:0007669"/>
    <property type="project" value="InterPro"/>
</dbReference>
<dbReference type="InterPro" id="IPR011614">
    <property type="entry name" value="Catalase_core"/>
</dbReference>
<protein>
    <recommendedName>
        <fullName evidence="7">Catalase-related peroxidase</fullName>
        <ecNumber evidence="7">1.11.1.-</ecNumber>
    </recommendedName>
</protein>
<evidence type="ECO:0000256" key="3">
    <source>
        <dbReference type="ARBA" id="ARBA00022617"/>
    </source>
</evidence>
<keyword evidence="4 7" id="KW-0479">Metal-binding</keyword>
<dbReference type="PANTHER" id="PTHR11465">
    <property type="entry name" value="CATALASE"/>
    <property type="match status" value="1"/>
</dbReference>
<dbReference type="Pfam" id="PF00199">
    <property type="entry name" value="Catalase"/>
    <property type="match status" value="1"/>
</dbReference>
<dbReference type="InterPro" id="IPR018028">
    <property type="entry name" value="Catalase"/>
</dbReference>
<organism evidence="13 14">
    <name type="scientific">Mycolicibacterium smegmatis (strain MKD8)</name>
    <name type="common">Mycobacterium smegmatis</name>
    <dbReference type="NCBI Taxonomy" id="1214915"/>
    <lineage>
        <taxon>Bacteria</taxon>
        <taxon>Bacillati</taxon>
        <taxon>Actinomycetota</taxon>
        <taxon>Actinomycetes</taxon>
        <taxon>Mycobacteriales</taxon>
        <taxon>Mycobacteriaceae</taxon>
        <taxon>Mycolicibacterium</taxon>
    </lineage>
</organism>
<dbReference type="GO" id="GO:0020037">
    <property type="term" value="F:heme binding"/>
    <property type="evidence" value="ECO:0007669"/>
    <property type="project" value="InterPro"/>
</dbReference>
<dbReference type="PROSITE" id="PS51402">
    <property type="entry name" value="CATALASE_3"/>
    <property type="match status" value="1"/>
</dbReference>
<keyword evidence="2 7" id="KW-0575">Peroxidase</keyword>
<reference evidence="13 14" key="1">
    <citation type="journal article" date="2013" name="Genome Announc.">
        <title>Draft genome sequence of MKD8, a conjugal recipient Mycobacterium smegmatis strain.</title>
        <authorList>
            <person name="Gray T.A."/>
            <person name="Palumbo M.J."/>
            <person name="Derbyshire K.M."/>
        </authorList>
    </citation>
    <scope>NUCLEOTIDE SEQUENCE [LARGE SCALE GENOMIC DNA]</scope>
    <source>
        <strain evidence="13 14">MKD8</strain>
    </source>
</reference>
<keyword evidence="6 7" id="KW-0408">Iron</keyword>
<evidence type="ECO:0000259" key="12">
    <source>
        <dbReference type="SMART" id="SM01060"/>
    </source>
</evidence>
<comment type="function">
    <text evidence="7">Has an organic peroxide-dependent peroxidase activity.</text>
</comment>
<dbReference type="RefSeq" id="WP_003895159.1">
    <property type="nucleotide sequence ID" value="NZ_CP027541.1"/>
</dbReference>
<feature type="binding site" description="axial binding residue" evidence="9">
    <location>
        <position position="334"/>
    </location>
    <ligand>
        <name>heme</name>
        <dbReference type="ChEBI" id="CHEBI:30413"/>
    </ligand>
    <ligandPart>
        <name>Fe</name>
        <dbReference type="ChEBI" id="CHEBI:18248"/>
    </ligandPart>
</feature>
<evidence type="ECO:0000256" key="11">
    <source>
        <dbReference type="SAM" id="Phobius"/>
    </source>
</evidence>
<dbReference type="GO" id="GO:0042744">
    <property type="term" value="P:hydrogen peroxide catabolic process"/>
    <property type="evidence" value="ECO:0007669"/>
    <property type="project" value="TreeGrafter"/>
</dbReference>
<dbReference type="EC" id="1.11.1.-" evidence="7"/>
<keyword evidence="3 7" id="KW-0349">Heme</keyword>
<dbReference type="PANTHER" id="PTHR11465:SF9">
    <property type="entry name" value="CATALASE"/>
    <property type="match status" value="1"/>
</dbReference>
<gene>
    <name evidence="13" type="ORF">D806_037050</name>
</gene>
<keyword evidence="5 7" id="KW-0560">Oxidoreductase</keyword>
<dbReference type="GO" id="GO:0005737">
    <property type="term" value="C:cytoplasm"/>
    <property type="evidence" value="ECO:0007669"/>
    <property type="project" value="TreeGrafter"/>
</dbReference>
<evidence type="ECO:0000256" key="4">
    <source>
        <dbReference type="ARBA" id="ARBA00022723"/>
    </source>
</evidence>
<dbReference type="GO" id="GO:0042542">
    <property type="term" value="P:response to hydrogen peroxide"/>
    <property type="evidence" value="ECO:0007669"/>
    <property type="project" value="TreeGrafter"/>
</dbReference>
<feature type="domain" description="Catalase core" evidence="12">
    <location>
        <begin position="39"/>
        <end position="357"/>
    </location>
</feature>
<evidence type="ECO:0000313" key="14">
    <source>
        <dbReference type="Proteomes" id="UP000011200"/>
    </source>
</evidence>
<evidence type="ECO:0000256" key="7">
    <source>
        <dbReference type="PIRNR" id="PIRNR000296"/>
    </source>
</evidence>
<dbReference type="Gene3D" id="1.20.1280.120">
    <property type="match status" value="1"/>
</dbReference>
<feature type="active site" evidence="8">
    <location>
        <position position="70"/>
    </location>
</feature>
<dbReference type="Proteomes" id="UP000011200">
    <property type="component" value="Chromosome"/>
</dbReference>
<dbReference type="CDD" id="cd08153">
    <property type="entry name" value="srpA_like"/>
    <property type="match status" value="1"/>
</dbReference>
<proteinExistence type="inferred from homology"/>